<comment type="caution">
    <text evidence="1">The sequence shown here is derived from an EMBL/GenBank/DDBJ whole genome shotgun (WGS) entry which is preliminary data.</text>
</comment>
<protein>
    <submittedName>
        <fullName evidence="1">Uncharacterized protein</fullName>
    </submittedName>
</protein>
<dbReference type="Proteomes" id="UP000646244">
    <property type="component" value="Unassembled WGS sequence"/>
</dbReference>
<dbReference type="AlphaFoldDB" id="A0A918WE67"/>
<name>A0A918WE67_STRCJ</name>
<sequence length="93" mass="10596">MLEQVRLRPSMWIPQGSLRDLQNILIGYATALSVHAVDEPFELSPGGPFAEWLRGRRGWSMSTGWAAAIERHADGEDPLAMFFLLLDEYRSRH</sequence>
<gene>
    <name evidence="1" type="ORF">GCM10010507_10170</name>
</gene>
<evidence type="ECO:0000313" key="2">
    <source>
        <dbReference type="Proteomes" id="UP000646244"/>
    </source>
</evidence>
<dbReference type="EMBL" id="BMVB01000003">
    <property type="protein sequence ID" value="GHC38556.1"/>
    <property type="molecule type" value="Genomic_DNA"/>
</dbReference>
<reference evidence="1" key="2">
    <citation type="submission" date="2020-09" db="EMBL/GenBank/DDBJ databases">
        <authorList>
            <person name="Sun Q."/>
            <person name="Ohkuma M."/>
        </authorList>
    </citation>
    <scope>NUCLEOTIDE SEQUENCE</scope>
    <source>
        <strain evidence="1">JCM 4633</strain>
    </source>
</reference>
<accession>A0A918WE67</accession>
<evidence type="ECO:0000313" key="1">
    <source>
        <dbReference type="EMBL" id="GHC38556.1"/>
    </source>
</evidence>
<organism evidence="1 2">
    <name type="scientific">Streptomyces cinnamoneus</name>
    <name type="common">Streptoverticillium cinnamoneum</name>
    <dbReference type="NCBI Taxonomy" id="53446"/>
    <lineage>
        <taxon>Bacteria</taxon>
        <taxon>Bacillati</taxon>
        <taxon>Actinomycetota</taxon>
        <taxon>Actinomycetes</taxon>
        <taxon>Kitasatosporales</taxon>
        <taxon>Streptomycetaceae</taxon>
        <taxon>Streptomyces</taxon>
        <taxon>Streptomyces cinnamoneus group</taxon>
    </lineage>
</organism>
<reference evidence="1" key="1">
    <citation type="journal article" date="2014" name="Int. J. Syst. Evol. Microbiol.">
        <title>Complete genome sequence of Corynebacterium casei LMG S-19264T (=DSM 44701T), isolated from a smear-ripened cheese.</title>
        <authorList>
            <consortium name="US DOE Joint Genome Institute (JGI-PGF)"/>
            <person name="Walter F."/>
            <person name="Albersmeier A."/>
            <person name="Kalinowski J."/>
            <person name="Ruckert C."/>
        </authorList>
    </citation>
    <scope>NUCLEOTIDE SEQUENCE</scope>
    <source>
        <strain evidence="1">JCM 4633</strain>
    </source>
</reference>
<proteinExistence type="predicted"/>